<evidence type="ECO:0000256" key="2">
    <source>
        <dbReference type="ARBA" id="ARBA00022692"/>
    </source>
</evidence>
<dbReference type="PANTHER" id="PTHR43701">
    <property type="entry name" value="MEMBRANE TRANSPORTER PROTEIN MJ0441-RELATED"/>
    <property type="match status" value="1"/>
</dbReference>
<dbReference type="AlphaFoldDB" id="A0A6J4H9T7"/>
<feature type="transmembrane region" description="Helical" evidence="5">
    <location>
        <begin position="108"/>
        <end position="127"/>
    </location>
</feature>
<dbReference type="EMBL" id="CADCTQ010000024">
    <property type="protein sequence ID" value="CAA9217364.1"/>
    <property type="molecule type" value="Genomic_DNA"/>
</dbReference>
<feature type="transmembrane region" description="Helical" evidence="5">
    <location>
        <begin position="76"/>
        <end position="96"/>
    </location>
</feature>
<gene>
    <name evidence="6" type="ORF">AVDCRST_MAG56-252</name>
</gene>
<feature type="transmembrane region" description="Helical" evidence="5">
    <location>
        <begin position="217"/>
        <end position="238"/>
    </location>
</feature>
<dbReference type="GO" id="GO:0005886">
    <property type="term" value="C:plasma membrane"/>
    <property type="evidence" value="ECO:0007669"/>
    <property type="project" value="UniProtKB-SubCell"/>
</dbReference>
<keyword evidence="4 5" id="KW-0472">Membrane</keyword>
<feature type="transmembrane region" description="Helical" evidence="5">
    <location>
        <begin position="52"/>
        <end position="70"/>
    </location>
</feature>
<dbReference type="InterPro" id="IPR002781">
    <property type="entry name" value="TM_pro_TauE-like"/>
</dbReference>
<feature type="transmembrane region" description="Helical" evidence="5">
    <location>
        <begin position="6"/>
        <end position="32"/>
    </location>
</feature>
<dbReference type="Pfam" id="PF01925">
    <property type="entry name" value="TauE"/>
    <property type="match status" value="1"/>
</dbReference>
<name>A0A6J4H9T7_9SPHI</name>
<protein>
    <recommendedName>
        <fullName evidence="5">Probable membrane transporter protein</fullName>
    </recommendedName>
</protein>
<feature type="transmembrane region" description="Helical" evidence="5">
    <location>
        <begin position="185"/>
        <end position="205"/>
    </location>
</feature>
<accession>A0A6J4H9T7</accession>
<reference evidence="6" key="1">
    <citation type="submission" date="2020-02" db="EMBL/GenBank/DDBJ databases">
        <authorList>
            <person name="Meier V. D."/>
        </authorList>
    </citation>
    <scope>NUCLEOTIDE SEQUENCE</scope>
    <source>
        <strain evidence="6">AVDCRST_MAG56</strain>
    </source>
</reference>
<evidence type="ECO:0000256" key="5">
    <source>
        <dbReference type="RuleBase" id="RU363041"/>
    </source>
</evidence>
<evidence type="ECO:0000256" key="4">
    <source>
        <dbReference type="ARBA" id="ARBA00023136"/>
    </source>
</evidence>
<evidence type="ECO:0000256" key="3">
    <source>
        <dbReference type="ARBA" id="ARBA00022989"/>
    </source>
</evidence>
<keyword evidence="5" id="KW-1003">Cell membrane</keyword>
<organism evidence="6">
    <name type="scientific">uncultured Cytophagales bacterium</name>
    <dbReference type="NCBI Taxonomy" id="158755"/>
    <lineage>
        <taxon>Bacteria</taxon>
        <taxon>Pseudomonadati</taxon>
        <taxon>Bacteroidota</taxon>
        <taxon>Sphingobacteriia</taxon>
        <taxon>Sphingobacteriales</taxon>
        <taxon>environmental samples</taxon>
    </lineage>
</organism>
<dbReference type="InterPro" id="IPR051598">
    <property type="entry name" value="TSUP/Inactive_protease-like"/>
</dbReference>
<feature type="transmembrane region" description="Helical" evidence="5">
    <location>
        <begin position="147"/>
        <end position="173"/>
    </location>
</feature>
<dbReference type="PANTHER" id="PTHR43701:SF2">
    <property type="entry name" value="MEMBRANE TRANSPORTER PROTEIN YJNA-RELATED"/>
    <property type="match status" value="1"/>
</dbReference>
<proteinExistence type="inferred from homology"/>
<keyword evidence="2 5" id="KW-0812">Transmembrane</keyword>
<feature type="transmembrane region" description="Helical" evidence="5">
    <location>
        <begin position="250"/>
        <end position="268"/>
    </location>
</feature>
<comment type="similarity">
    <text evidence="5">Belongs to the 4-toluene sulfonate uptake permease (TSUP) (TC 2.A.102) family.</text>
</comment>
<evidence type="ECO:0000313" key="6">
    <source>
        <dbReference type="EMBL" id="CAA9217364.1"/>
    </source>
</evidence>
<evidence type="ECO:0000256" key="1">
    <source>
        <dbReference type="ARBA" id="ARBA00004141"/>
    </source>
</evidence>
<keyword evidence="3 5" id="KW-1133">Transmembrane helix</keyword>
<comment type="subcellular location">
    <subcellularLocation>
        <location evidence="5">Cell membrane</location>
        <topology evidence="5">Multi-pass membrane protein</topology>
    </subcellularLocation>
    <subcellularLocation>
        <location evidence="1">Membrane</location>
        <topology evidence="1">Multi-pass membrane protein</topology>
    </subcellularLocation>
</comment>
<sequence>MIDFFFLFVAGLVGGFLGGLLGIGGGIIYIVVIPATLSHLGVPAAEMVQYTIANSIVASLFSALSANYFLVRTRNFYLTEVVTIGFFGVISSLLVLHGVVNTTWYSRGAFNVVIVLLLIYMMLKTLANAAKPLPAENLEQEGRGLRLGLAGLASGTVSALSGLGGGIIIIPILNSVFKMDIKKANSISLGVIGITSLSLTLSSMLEKPRHPFDFYNMGYVIFPVVLALSVGVVIASPFGVKAGSLLSSRVISYLFSFFLGLVILRKIIEIAAFPG</sequence>